<dbReference type="GO" id="GO:0006749">
    <property type="term" value="P:glutathione metabolic process"/>
    <property type="evidence" value="ECO:0007669"/>
    <property type="project" value="TreeGrafter"/>
</dbReference>
<dbReference type="EMBL" id="VCGU01000004">
    <property type="protein sequence ID" value="TRY76684.1"/>
    <property type="molecule type" value="Genomic_DNA"/>
</dbReference>
<sequence>MGNGINALRLSSKKPPTEDFYLSREHPKVKLIYFDVKGRAELIRLILVVGEVDFQDYRARGDWSEIKQTTPFGQLPILEYGDIKVAQSIAIARYVAKKTGLAGDTDEEQAFADMIVDHISDQFTIVMRIFSASTPEMRLDVAKEIYKKKIPTFLKYAEDFLMDMGGTHFTGNKLSYGDIAMFNFLNMLLEDSGPFAVLQNKVDRATILNSYPHLSDLFHSVKDHPKIREYYGK</sequence>
<protein>
    <recommendedName>
        <fullName evidence="5">Glutathione transferase</fullName>
    </recommendedName>
</protein>
<dbReference type="Gene3D" id="3.40.30.10">
    <property type="entry name" value="Glutaredoxin"/>
    <property type="match status" value="1"/>
</dbReference>
<dbReference type="SFLD" id="SFLDS00019">
    <property type="entry name" value="Glutathione_Transferase_(cytos"/>
    <property type="match status" value="1"/>
</dbReference>
<dbReference type="CDD" id="cd03192">
    <property type="entry name" value="GST_C_Sigma_like"/>
    <property type="match status" value="1"/>
</dbReference>
<name>A0A553PG87_TIGCA</name>
<dbReference type="PANTHER" id="PTHR11571:SF150">
    <property type="entry name" value="GLUTATHIONE S-TRANSFERASE"/>
    <property type="match status" value="1"/>
</dbReference>
<dbReference type="InterPro" id="IPR004045">
    <property type="entry name" value="Glutathione_S-Trfase_N"/>
</dbReference>
<comment type="caution">
    <text evidence="3">The sequence shown here is derived from an EMBL/GenBank/DDBJ whole genome shotgun (WGS) entry which is preliminary data.</text>
</comment>
<evidence type="ECO:0000259" key="1">
    <source>
        <dbReference type="PROSITE" id="PS50404"/>
    </source>
</evidence>
<dbReference type="AlphaFoldDB" id="A0A553PG87"/>
<dbReference type="InterPro" id="IPR010987">
    <property type="entry name" value="Glutathione-S-Trfase_C-like"/>
</dbReference>
<evidence type="ECO:0000259" key="2">
    <source>
        <dbReference type="PROSITE" id="PS50405"/>
    </source>
</evidence>
<feature type="domain" description="GST N-terminal" evidence="1">
    <location>
        <begin position="27"/>
        <end position="103"/>
    </location>
</feature>
<dbReference type="PANTHER" id="PTHR11571">
    <property type="entry name" value="GLUTATHIONE S-TRANSFERASE"/>
    <property type="match status" value="1"/>
</dbReference>
<dbReference type="InterPro" id="IPR004046">
    <property type="entry name" value="GST_C"/>
</dbReference>
<dbReference type="PROSITE" id="PS50404">
    <property type="entry name" value="GST_NTER"/>
    <property type="match status" value="1"/>
</dbReference>
<dbReference type="Pfam" id="PF14497">
    <property type="entry name" value="GST_C_3"/>
    <property type="match status" value="1"/>
</dbReference>
<reference evidence="3 4" key="1">
    <citation type="journal article" date="2018" name="Nat. Ecol. Evol.">
        <title>Genomic signatures of mitonuclear coevolution across populations of Tigriopus californicus.</title>
        <authorList>
            <person name="Barreto F.S."/>
            <person name="Watson E.T."/>
            <person name="Lima T.G."/>
            <person name="Willett C.S."/>
            <person name="Edmands S."/>
            <person name="Li W."/>
            <person name="Burton R.S."/>
        </authorList>
    </citation>
    <scope>NUCLEOTIDE SEQUENCE [LARGE SCALE GENOMIC DNA]</scope>
    <source>
        <strain evidence="3 4">San Diego</strain>
    </source>
</reference>
<dbReference type="Proteomes" id="UP000318571">
    <property type="component" value="Chromosome 5"/>
</dbReference>
<dbReference type="GO" id="GO:0004364">
    <property type="term" value="F:glutathione transferase activity"/>
    <property type="evidence" value="ECO:0007669"/>
    <property type="project" value="TreeGrafter"/>
</dbReference>
<dbReference type="InterPro" id="IPR036282">
    <property type="entry name" value="Glutathione-S-Trfase_C_sf"/>
</dbReference>
<gene>
    <name evidence="3" type="ORF">TCAL_10356</name>
</gene>
<accession>A0A553PG87</accession>
<dbReference type="STRING" id="6832.A0A553PG87"/>
<dbReference type="SUPFAM" id="SSF47616">
    <property type="entry name" value="GST C-terminal domain-like"/>
    <property type="match status" value="1"/>
</dbReference>
<dbReference type="PROSITE" id="PS50405">
    <property type="entry name" value="GST_CTER"/>
    <property type="match status" value="1"/>
</dbReference>
<organism evidence="3 4">
    <name type="scientific">Tigriopus californicus</name>
    <name type="common">Marine copepod</name>
    <dbReference type="NCBI Taxonomy" id="6832"/>
    <lineage>
        <taxon>Eukaryota</taxon>
        <taxon>Metazoa</taxon>
        <taxon>Ecdysozoa</taxon>
        <taxon>Arthropoda</taxon>
        <taxon>Crustacea</taxon>
        <taxon>Multicrustacea</taxon>
        <taxon>Hexanauplia</taxon>
        <taxon>Copepoda</taxon>
        <taxon>Harpacticoida</taxon>
        <taxon>Harpacticidae</taxon>
        <taxon>Tigriopus</taxon>
    </lineage>
</organism>
<dbReference type="InterPro" id="IPR050213">
    <property type="entry name" value="GST_superfamily"/>
</dbReference>
<proteinExistence type="predicted"/>
<dbReference type="OMA" id="KEWINFR"/>
<dbReference type="InterPro" id="IPR040079">
    <property type="entry name" value="Glutathione_S-Trfase"/>
</dbReference>
<dbReference type="Pfam" id="PF02798">
    <property type="entry name" value="GST_N"/>
    <property type="match status" value="1"/>
</dbReference>
<dbReference type="SFLD" id="SFLDG01205">
    <property type="entry name" value="AMPS.1"/>
    <property type="match status" value="1"/>
</dbReference>
<evidence type="ECO:0000313" key="3">
    <source>
        <dbReference type="EMBL" id="TRY76684.1"/>
    </source>
</evidence>
<evidence type="ECO:0000313" key="4">
    <source>
        <dbReference type="Proteomes" id="UP000318571"/>
    </source>
</evidence>
<dbReference type="Gene3D" id="1.20.1050.10">
    <property type="match status" value="1"/>
</dbReference>
<feature type="domain" description="GST C-terminal" evidence="2">
    <location>
        <begin position="105"/>
        <end position="233"/>
    </location>
</feature>
<evidence type="ECO:0008006" key="5">
    <source>
        <dbReference type="Google" id="ProtNLM"/>
    </source>
</evidence>
<dbReference type="InterPro" id="IPR036249">
    <property type="entry name" value="Thioredoxin-like_sf"/>
</dbReference>
<dbReference type="SUPFAM" id="SSF52833">
    <property type="entry name" value="Thioredoxin-like"/>
    <property type="match status" value="1"/>
</dbReference>
<dbReference type="OrthoDB" id="414243at2759"/>
<dbReference type="SFLD" id="SFLDG00363">
    <property type="entry name" value="AMPS_(cytGST):_Alpha-__Mu-__Pi"/>
    <property type="match status" value="1"/>
</dbReference>
<dbReference type="CDD" id="cd03039">
    <property type="entry name" value="GST_N_Sigma_like"/>
    <property type="match status" value="1"/>
</dbReference>
<keyword evidence="4" id="KW-1185">Reference proteome</keyword>